<feature type="compositionally biased region" description="Pro residues" evidence="2">
    <location>
        <begin position="617"/>
        <end position="633"/>
    </location>
</feature>
<evidence type="ECO:0000256" key="1">
    <source>
        <dbReference type="SAM" id="Coils"/>
    </source>
</evidence>
<dbReference type="PANTHER" id="PTHR41313:SF1">
    <property type="entry name" value="DNA METHYLASE ADENINE-SPECIFIC DOMAIN-CONTAINING PROTEIN"/>
    <property type="match status" value="1"/>
</dbReference>
<dbReference type="PANTHER" id="PTHR41313">
    <property type="entry name" value="ADENINE-SPECIFIC METHYLTRANSFERASE"/>
    <property type="match status" value="1"/>
</dbReference>
<dbReference type="RefSeq" id="YP_002922742.1">
    <property type="nucleotide sequence ID" value="NC_012743.2"/>
</dbReference>
<feature type="region of interest" description="Disordered" evidence="2">
    <location>
        <begin position="954"/>
        <end position="1014"/>
    </location>
</feature>
<dbReference type="SMART" id="SM00487">
    <property type="entry name" value="DEXDc"/>
    <property type="match status" value="1"/>
</dbReference>
<feature type="compositionally biased region" description="Low complexity" evidence="2">
    <location>
        <begin position="36"/>
        <end position="65"/>
    </location>
</feature>
<keyword evidence="1" id="KW-0175">Coiled coil</keyword>
<feature type="region of interest" description="Disordered" evidence="2">
    <location>
        <begin position="884"/>
        <end position="923"/>
    </location>
</feature>
<feature type="region of interest" description="Disordered" evidence="2">
    <location>
        <begin position="697"/>
        <end position="718"/>
    </location>
</feature>
<dbReference type="InterPro" id="IPR014001">
    <property type="entry name" value="Helicase_ATP-bd"/>
</dbReference>
<evidence type="ECO:0000313" key="4">
    <source>
        <dbReference type="EMBL" id="ACR15063.1"/>
    </source>
</evidence>
<feature type="region of interest" description="Disordered" evidence="2">
    <location>
        <begin position="818"/>
        <end position="854"/>
    </location>
</feature>
<evidence type="ECO:0000256" key="2">
    <source>
        <dbReference type="SAM" id="MobiDB-lite"/>
    </source>
</evidence>
<dbReference type="InterPro" id="IPR029063">
    <property type="entry name" value="SAM-dependent_MTases_sf"/>
</dbReference>
<dbReference type="EMBL" id="FJ937737">
    <property type="protein sequence ID" value="ACR15063.1"/>
    <property type="molecule type" value="Genomic_DNA"/>
</dbReference>
<feature type="compositionally biased region" description="Low complexity" evidence="2">
    <location>
        <begin position="697"/>
        <end position="716"/>
    </location>
</feature>
<dbReference type="SUPFAM" id="SSF53335">
    <property type="entry name" value="S-adenosyl-L-methionine-dependent methyltransferases"/>
    <property type="match status" value="1"/>
</dbReference>
<dbReference type="Pfam" id="PF18798">
    <property type="entry name" value="LPD3"/>
    <property type="match status" value="1"/>
</dbReference>
<dbReference type="InterPro" id="IPR023346">
    <property type="entry name" value="Lysozyme-like_dom_sf"/>
</dbReference>
<dbReference type="GeneID" id="7943954"/>
<dbReference type="InterPro" id="IPR052933">
    <property type="entry name" value="DNA_Protect_Modify"/>
</dbReference>
<feature type="compositionally biased region" description="Polar residues" evidence="2">
    <location>
        <begin position="1549"/>
        <end position="1566"/>
    </location>
</feature>
<feature type="compositionally biased region" description="Basic and acidic residues" evidence="2">
    <location>
        <begin position="3297"/>
        <end position="3306"/>
    </location>
</feature>
<dbReference type="Pfam" id="PF01464">
    <property type="entry name" value="SLT"/>
    <property type="match status" value="1"/>
</dbReference>
<evidence type="ECO:0000259" key="3">
    <source>
        <dbReference type="PROSITE" id="PS51194"/>
    </source>
</evidence>
<organism evidence="4 5">
    <name type="scientific">Burkholderia phage BcepIL02</name>
    <dbReference type="NCBI Taxonomy" id="2886898"/>
    <lineage>
        <taxon>Viruses</taxon>
        <taxon>Duplodnaviria</taxon>
        <taxon>Heunggongvirae</taxon>
        <taxon>Uroviricota</taxon>
        <taxon>Caudoviricetes</taxon>
        <taxon>Lessievirus</taxon>
        <taxon>Lessievirus bcepil02</taxon>
    </lineage>
</organism>
<dbReference type="KEGG" id="vg:7943954"/>
<dbReference type="CDD" id="cd00254">
    <property type="entry name" value="LT-like"/>
    <property type="match status" value="1"/>
</dbReference>
<feature type="compositionally biased region" description="Basic and acidic residues" evidence="2">
    <location>
        <begin position="842"/>
        <end position="854"/>
    </location>
</feature>
<reference evidence="4 5" key="1">
    <citation type="journal article" date="2011" name="J. Bacteriol.">
        <title>Genomes and Characterization of Phages Bcep22 and BcepIL02, Founders of a Novel Phage Type in Burkholderia cenocepacia.</title>
        <authorList>
            <person name="Gill J.J."/>
            <person name="Summer E.J."/>
            <person name="Russell W.K."/>
            <person name="Cologna S.M."/>
            <person name="Carlile T.M."/>
            <person name="Fuller A.C."/>
            <person name="Kitsopoulos K."/>
            <person name="Mebane L.M."/>
            <person name="Parkinson B.N."/>
            <person name="Sullivan D."/>
            <person name="Carmody L.A."/>
            <person name="Gonzalez C.F."/>
            <person name="Lipuma J.J."/>
            <person name="Young R."/>
        </authorList>
    </citation>
    <scope>NUCLEOTIDE SEQUENCE [LARGE SCALE GENOMIC DNA]</scope>
</reference>
<keyword evidence="5" id="KW-1185">Reference proteome</keyword>
<dbReference type="InterPro" id="IPR040824">
    <property type="entry name" value="LPD3"/>
</dbReference>
<feature type="region of interest" description="Disordered" evidence="2">
    <location>
        <begin position="1238"/>
        <end position="1264"/>
    </location>
</feature>
<proteinExistence type="predicted"/>
<feature type="compositionally biased region" description="Low complexity" evidence="2">
    <location>
        <begin position="894"/>
        <end position="918"/>
    </location>
</feature>
<feature type="region of interest" description="Disordered" evidence="2">
    <location>
        <begin position="601"/>
        <end position="670"/>
    </location>
</feature>
<dbReference type="InterPro" id="IPR040561">
    <property type="entry name" value="LPD38"/>
</dbReference>
<dbReference type="InterPro" id="IPR008258">
    <property type="entry name" value="Transglycosylase_SLT_dom_1"/>
</dbReference>
<feature type="compositionally biased region" description="Basic and acidic residues" evidence="2">
    <location>
        <begin position="1585"/>
        <end position="1595"/>
    </location>
</feature>
<dbReference type="SUPFAM" id="SSF53955">
    <property type="entry name" value="Lysozyme-like"/>
    <property type="match status" value="1"/>
</dbReference>
<feature type="region of interest" description="Disordered" evidence="2">
    <location>
        <begin position="1"/>
        <end position="71"/>
    </location>
</feature>
<feature type="compositionally biased region" description="Polar residues" evidence="2">
    <location>
        <begin position="1"/>
        <end position="11"/>
    </location>
</feature>
<feature type="region of interest" description="Disordered" evidence="2">
    <location>
        <begin position="3278"/>
        <end position="3308"/>
    </location>
</feature>
<dbReference type="SUPFAM" id="SSF52540">
    <property type="entry name" value="P-loop containing nucleoside triphosphate hydrolases"/>
    <property type="match status" value="2"/>
</dbReference>
<feature type="region of interest" description="Disordered" evidence="2">
    <location>
        <begin position="1549"/>
        <end position="1665"/>
    </location>
</feature>
<dbReference type="PROSITE" id="PS51194">
    <property type="entry name" value="HELICASE_CTER"/>
    <property type="match status" value="1"/>
</dbReference>
<dbReference type="InterPro" id="IPR027417">
    <property type="entry name" value="P-loop_NTPase"/>
</dbReference>
<feature type="compositionally biased region" description="Basic and acidic residues" evidence="2">
    <location>
        <begin position="1637"/>
        <end position="1657"/>
    </location>
</feature>
<evidence type="ECO:0000313" key="5">
    <source>
        <dbReference type="Proteomes" id="UP000001481"/>
    </source>
</evidence>
<feature type="compositionally biased region" description="Low complexity" evidence="2">
    <location>
        <begin position="1252"/>
        <end position="1263"/>
    </location>
</feature>
<feature type="compositionally biased region" description="Low complexity" evidence="2">
    <location>
        <begin position="986"/>
        <end position="1005"/>
    </location>
</feature>
<gene>
    <name evidence="4" type="ORF">BcepIL02_gp70</name>
</gene>
<feature type="compositionally biased region" description="Low complexity" evidence="2">
    <location>
        <begin position="3280"/>
        <end position="3292"/>
    </location>
</feature>
<dbReference type="Gene3D" id="1.10.530.10">
    <property type="match status" value="1"/>
</dbReference>
<feature type="domain" description="Helicase C-terminal" evidence="3">
    <location>
        <begin position="2855"/>
        <end position="3045"/>
    </location>
</feature>
<dbReference type="Gene3D" id="3.40.50.300">
    <property type="entry name" value="P-loop containing nucleotide triphosphate hydrolases"/>
    <property type="match status" value="2"/>
</dbReference>
<feature type="coiled-coil region" evidence="1">
    <location>
        <begin position="3214"/>
        <end position="3248"/>
    </location>
</feature>
<accession>C5IHR2</accession>
<dbReference type="Proteomes" id="UP000001481">
    <property type="component" value="Segment"/>
</dbReference>
<dbReference type="Pfam" id="PF18857">
    <property type="entry name" value="LPD38"/>
    <property type="match status" value="1"/>
</dbReference>
<dbReference type="Gene3D" id="3.40.50.150">
    <property type="entry name" value="Vaccinia Virus protein VP39"/>
    <property type="match status" value="1"/>
</dbReference>
<dbReference type="InterPro" id="IPR001650">
    <property type="entry name" value="Helicase_C-like"/>
</dbReference>
<name>C5IHR2_9CAUD</name>
<protein>
    <submittedName>
        <fullName evidence="4">DarB-like antirestriction protein</fullName>
    </submittedName>
</protein>
<feature type="compositionally biased region" description="Low complexity" evidence="2">
    <location>
        <begin position="818"/>
        <end position="841"/>
    </location>
</feature>
<feature type="region of interest" description="Disordered" evidence="2">
    <location>
        <begin position="1419"/>
        <end position="1441"/>
    </location>
</feature>
<sequence>MAKNSFLQTPSAGDIEELFTEGANDLSRLSLPSFPGTPATNTQTPQQPDAPAPAASAPAAPAAPSRPAPTRDDLIRRATELGVDPKLALEIHGLESSSNWNSKDSNKGAVGGMQVMPDTYKLMMGTYAGQRDPWNNMEAGLRYIAYGQKKLGTTDPALLAAGYQSGYDRASLKRGEIPNTTDGGMTTRAYAARIASRVGAGGGAPVAGNSALDLQSRLDAQEPGRYKVLDPNEASRLGLQSQLDQEEPGRFKVLTQQELDKLPASAFQSDAAPQKDASLWDNVTDVAKNLKVGANMAAQDVRELTSRVPVVGKPFVEAMDAVDRWTHPQNTGDLITGKGPIKGSDDLLKRDTAQMVASMTPQMRGALEKRWWDDEKGTFGPAWKDWRSYSGGLLQSLPEMGVTMAPGMVLAKATYLAKVGQVGVQAASRAAARTAMISGMLAEGSLGGAQSAREVRDQINELKPEVLATSEAFQQFKAQGMTDEQARAALADDAATRAFITAGVATGIFGGMGDRALAKIVTEKVSQSTLKRIVSGAARGALAEGFLEELPQSALQQVAQNEAMQKADKNVSLGHDVANQALGGLAIGGLQGGGMGMVGGARNLNRDGVPGGEPAPAAAPQPAAPTPTAPAQPAPAATGPIGRAMERANGPAPAPAPEAAAPAGSGQIVVGDDGQQYRLTTGPDGVTFEPIAEEAAAPDAQQPAATAPAAEAAPAPAEDRAPTVKEAMDGMGGGIVDGLYDHLWQRVEAGKTNEQDGWAPSPVLQAAKVLRNQGVELTRDTFPEFARKLDSAIEGKKGAEYQAAIRGVMAEYAPKNAAPAPAAPETKPETKAAAPSAPAPKAAERPMTDWSETELRDRLRYLTKQAKTNGGWNKMLTAERAKVSREIDRRNEGAPAPAEPVTAAPIEQQAEEAPATTASGAYLDRGDANRAAISAAERDGRVFTVVPREEDGRTVFDIKPQEAANAGTAVSADRTGADEQARASVQSEPEPAAAQPGSASASAEPVAGNVAAEQQPAPVKDAYAGKWFGSREKAQGFLDKKKAGETHEIVQTGKVRFEIKPKVAEGMERFAPESGTLGIPRAEMPQVPTQSHGALVNHLNAQGIEHETKMVPAAELKPTQAEFSPEKVEQAKDATGDRAVIVSNDGHIIDGHHQVLAAQEEGKDVKAIVLDAPVDKALDAVKNSPSAQQAADDAAARWARATDTERAAFLARAGYGESGKLNLAGRRLLRTPLDQMRPSTRGRVESAMQVRTAPAAPAAQPTAEQSRRAQIDAQFAENRAALPQFKKGMRVEFTQQGEFKQPDGTTRVGRLVTGTVEAIQDKDQGIVKVKEDGGGTWSVGARMLRAADTEKPAAEAVTAESFNVRETEKPGRYEVRRGEESVATFSISDAHKVAGVKYASDDLTQRDAIVDAARAFTQQRTQAANDAAPTEPTPPNGTDRFAGNKLFTSDKVEAARARLKSKLSGSQLNSGIDPEVVMDGMTIAGAYIESGVRDFAAYAKAMTDDLGDAVKPYLLSFWEAARNYPGLDAEGMTSVQESKRLHDELIASQSASSTMQSKEVAQNDGNATAGAADESAPEQGAGRVSPDEGGRDAGRVPEQPSGNDAGGDRGGAAKRNRQSRDAGEPAVRGATAEADAGDQHGREIGRGDRAGAGDGNDRGAVSRVGDDYRVKPGELKRAGSWRATAEQNVRIVELVKQLEQEGRRPTPDEAALLTKFTGWGASEIANGIFPDRYGRFKDSQWQALGERLKAALTPEQYEQAKRTTQYAHYTSEGVIRSIYDGLRRLGFAGGKVLEPGMGIGLFKGLMPDSMAATSQYTGVEYDALTGAIAKLLYPQSNIIVGDFTKTAMPREFFDAAIGNPPFASVVVTNDPEYKKQGFMLHDYFFAKTIDRVKPGGMLVFVTSKGTMDKASDRARRYLADRANLIGAMRLPQTAFKDNAGTEVVTDVLFLQKRGAGVEDNGVKWLGTAEVQTPQGPAQINEYFAAHPEMVLGAHALTGSMYRANEYTVVPEPGVDMDAAFAKAIANLPEGVYQPGAKNPAASKAVALERDFNPTHKKEGGLYVGDSGNLMQVDSGTGVEMTHRRGADGKQIALKPADKAFLKSWVGLRDALKQAQLDQLSDGAWEQSLKALGEAYDAFTAKHGNLLAYSTITRTAEDGTETVTKRFKNDPLLRLDVDGALAYSLEHIKENGEIVKAPVLSERVLQRPREPEIKTTNDAMFVSLNNKGVLDLDDVARLSSMSRQDVIDALGTSIYEDPAKGWQTSDAYLSGNVVRKLAEAQAAARSDRKYQRNVEALLAVQPKPLGPTDITVKLGQNWIPASDVAAFASEALNENIDVSYNSRLGNWSAEQTGSNYSEFNTPKMNAGQILDAVLNNRQIKVTFRDQEGKTHVDAEATEKANDVAQKMRAAFSRWIWTDTKRADRLVNYYNENFNNIAPRQFDGSHLTLPGVSLRFDLRENQKRAIWRGIQEGDMYLAHAVGAGKTFTMIATGMEERRLGLSNKPMYAVPNHMLAQFAREFLELYPAANIMVADEQNFHTHNRRRFVAQAALNNPDAIIITHSAFGRIGMSDEYASQFISDQIDEWKTALAETDKSDRITRKQIERRIEQLERRLEAKQGNEKKDKVLSFEELGVDRLFVDEFHEFRKLDFATQQGNIKGIDPAGSQRAMDLFMKAQYLRSKKPGRALVAASGTPITNTMGELFTVQRFFQPEQMAEDGLDTFDAWANQYGDVVAGFEQNAAGGYEVVSRFAKFQNVPELMRRVRSFMDILTSSQLSQYVDRPAIDGGGRQVMVTPEPFGYKAYQKALEQRITAIRNRKGPPKKGEDIILNVIADGRFSAIDMRFVDPTAPSDPNSKLNQMIDAVIADYHAASDFEYSTNGKVDPIKGASHIIFTDIGLGEQSAKNRGFDMKAWIEKRLTDGGVPREQIAFMRDNKEHAKKERLFADMREGKKRVLIGGKDMETGVNVQKRLYTEEHLDAPWFPASVEQREGRIIRQGNQNKQVRIRAWATKGSYDSTMWGMNARKARFIEQALNGDDSVRSLEDVSEASAFDMAAALASGDERYLKMAGLKADVERLERLSYAHHDDQNKLRRDKHWAETQIERDNTLAGEIKAALEKRTPIRAGEFAGMVGKTSYDKRDEFSGAIFNRFKELAGKETDTAEQIGEIGGFPIMFHGTQLKGSGEYIAAVSVDIPGDPSPLVSLPLDPDLPVGGIATRAANQVNNLDNQLAQLTARVQQNERRIDQIGNRLGAPFPEQAELLDKMAQLNSLEIELTAEKAAENAPAPSSDAAAATVEVEGEKPADEAPKFSVAPDVDRNQVVPVTRIETFDASLDDIWRVANEWYRDHLTDNPVENASLGAQVQFSKNGRSKVLSVGRRDPRRMSIVKGLADIARNAVLVNEESDKKARTGIAGYATLVAPVEVDGTLYAVSMKVRQEDRARNARSIFYTVEAFNLEKVGASRANTAQQGQDHPSTGSRQEIGVAGNDAAQRAPASAPALSQGNGVTVGNLVDAINEANRAFSVTAPNAADRSNVIIGDAQTNGKAFNSYDVENILKSGPVGDIVSQLVAQNRVVLHDTAASLPVKDAPAGVRGVTMPDGTIHLVAANLTPETALPVLLHEAFHQGGEKLIGTEAWNGLNGRLDALHRQARQSSGRAREFFDAARASVASAQRAGAMPETLTAEEFGAYTIEHYEQAPAAFRKWADDVIGAVKAWLLRRFGKQLGDVTPAQLRALAAAALRNQAGGPTDGARFSVGGQPGQPNAGGLTPPAPSRFDRLQAAVQDNMNRVKQVQERIKKLTGVKELGNYDYYRAEANRPGRVAARLDDAKKQLTGPLMERLAKSGHTPEQLEELLHAEHAQERNERVAEINKDMPDGGSGMTTADANAILAKYAGDTELQALAQQARDIARATLDLKLAYGLISQEDHDTLAKAYKNYVPLKGDGEYGPKVKRAMGHEEREEHILQNIARDYDQAVVVGEKNLARQSLLALVADNPDRELWTIGVPPRGRYVAGKLYNVVDGGGQTVGSFVSRSQVNAFLEGAGPQAATYQVLDSNGDRVAEFVKPLQDNEVMVYVKGEPVRIQINDEALAKQIRPLDQARMHPILEMMRGVNRYLSKIYTGYNPAFILRNASRDALTGTINMVGHEGAGVAAKAWAKYPAAVKALGQWAATGKEPAGEVGKLLKEYRMHGGKTGASWMSDLEEQGKSLSRMYEDAYGARGYLKDGKNLKAAKVAGRKIIGGMAHVVEIANQATENALRLSLYMTLRDQGETPGRAAQAAKSVTVDFDRKGTLTPALGAVYLFLNPAIQGTANAMRTLASGEHRGQALVALGMLATLGFFAGASGMDDDKDRWLGEGWETRSKNFIFGIGSHTLRVPLSQEFAPAYAIGVAMAEAMRGESAMKSAVRTVSSFIDAYFPLNGAYNPDSDNHSLDAFLSAVPTVIKPLAETSANRNHFGSQIVPDTPSTKAQPDNLKMYRATKGTVYDALAQQIAAAGELTGARRYENDLTKVSPETLKYVWRTYTGGLGQFVTDSIGAAGLATSDMGSMSSSDVPIVKDFWRQNDVKPLRSRYYDLAREAKAAAEEFHVAKKAADGEALDDIFARPEQSEMISLDRMTQRYSKAISAIRDEAVTVNADKTLSTEQKRARLKELEGEEEVLYRGALEAFKKP</sequence>